<dbReference type="AlphaFoldDB" id="A0A7T6XVZ4"/>
<keyword evidence="3" id="KW-0808">Transferase</keyword>
<reference evidence="3 4" key="1">
    <citation type="submission" date="2020-08" db="EMBL/GenBank/DDBJ databases">
        <title>The completed genome sequence of the pathogenic ascomycete fungus Penicillium digitatum.</title>
        <authorList>
            <person name="Wang M."/>
        </authorList>
    </citation>
    <scope>NUCLEOTIDE SEQUENCE [LARGE SCALE GENOMIC DNA]</scope>
    <source>
        <strain evidence="3 4">PdW03</strain>
    </source>
</reference>
<gene>
    <name evidence="3" type="ORF">Pdw03_5712</name>
</gene>
<dbReference type="GO" id="GO:0005524">
    <property type="term" value="F:ATP binding"/>
    <property type="evidence" value="ECO:0007669"/>
    <property type="project" value="InterPro"/>
</dbReference>
<dbReference type="SUPFAM" id="SSF56112">
    <property type="entry name" value="Protein kinase-like (PK-like)"/>
    <property type="match status" value="1"/>
</dbReference>
<keyword evidence="3" id="KW-0418">Kinase</keyword>
<keyword evidence="1" id="KW-1133">Transmembrane helix</keyword>
<dbReference type="Proteomes" id="UP000595662">
    <property type="component" value="Chromosome 6"/>
</dbReference>
<evidence type="ECO:0000259" key="2">
    <source>
        <dbReference type="PROSITE" id="PS50011"/>
    </source>
</evidence>
<feature type="transmembrane region" description="Helical" evidence="1">
    <location>
        <begin position="20"/>
        <end position="37"/>
    </location>
</feature>
<dbReference type="GeneID" id="90952767"/>
<dbReference type="Gene3D" id="1.10.510.10">
    <property type="entry name" value="Transferase(Phosphotransferase) domain 1"/>
    <property type="match status" value="1"/>
</dbReference>
<feature type="domain" description="Protein kinase" evidence="2">
    <location>
        <begin position="15"/>
        <end position="360"/>
    </location>
</feature>
<protein>
    <submittedName>
        <fullName evidence="3">Protein kinase-like domain protein</fullName>
    </submittedName>
</protein>
<dbReference type="EMBL" id="CP060779">
    <property type="protein sequence ID" value="QQK48077.1"/>
    <property type="molecule type" value="Genomic_DNA"/>
</dbReference>
<dbReference type="RefSeq" id="XP_065958080.1">
    <property type="nucleotide sequence ID" value="XM_066101140.1"/>
</dbReference>
<dbReference type="PROSITE" id="PS50011">
    <property type="entry name" value="PROTEIN_KINASE_DOM"/>
    <property type="match status" value="1"/>
</dbReference>
<dbReference type="GO" id="GO:0004672">
    <property type="term" value="F:protein kinase activity"/>
    <property type="evidence" value="ECO:0007669"/>
    <property type="project" value="InterPro"/>
</dbReference>
<dbReference type="InterPro" id="IPR000719">
    <property type="entry name" value="Prot_kinase_dom"/>
</dbReference>
<accession>A0A7T6XVZ4</accession>
<sequence length="360" mass="40002">MKMSIYLWNCFSAVRAAWKFFIEGTFGIFSGIIPLFIKAHPSNSQESNDLESNNVVGVASRTSDHVTYTIRPLFQSDLKISSRVVAFSNNPGATPLTATGTTMHQIRFFTLAYCKMNAIDTDQPEGIFLRRYKPLPEGEVPAQPTRIRWYCDIADALCHLHKLGIAHGDVRIDNVLLDNRGSAILCDFSAASPFGYSNLVISDLPLPVNGPSPNLSEATDMFAMASLLFQVEHGIKPELSVDSDGELILPSIQTNHLGIDAIIRNAWLKQYSSTSEMLQNLYALDAQTSQAVYGTQIHSEPIASLRERIKVWRNGRENSIGRVLDGILSGDQLQVLADCYDLDRDAELRFTSYSVPMHEN</sequence>
<evidence type="ECO:0000313" key="3">
    <source>
        <dbReference type="EMBL" id="QQK48077.1"/>
    </source>
</evidence>
<dbReference type="InterPro" id="IPR011009">
    <property type="entry name" value="Kinase-like_dom_sf"/>
</dbReference>
<name>A0A7T6XVZ4_PENDI</name>
<evidence type="ECO:0000256" key="1">
    <source>
        <dbReference type="SAM" id="Phobius"/>
    </source>
</evidence>
<keyword evidence="1" id="KW-0812">Transmembrane</keyword>
<organism evidence="3 4">
    <name type="scientific">Penicillium digitatum</name>
    <name type="common">Green mold</name>
    <dbReference type="NCBI Taxonomy" id="36651"/>
    <lineage>
        <taxon>Eukaryota</taxon>
        <taxon>Fungi</taxon>
        <taxon>Dikarya</taxon>
        <taxon>Ascomycota</taxon>
        <taxon>Pezizomycotina</taxon>
        <taxon>Eurotiomycetes</taxon>
        <taxon>Eurotiomycetidae</taxon>
        <taxon>Eurotiales</taxon>
        <taxon>Aspergillaceae</taxon>
        <taxon>Penicillium</taxon>
    </lineage>
</organism>
<keyword evidence="1" id="KW-0472">Membrane</keyword>
<evidence type="ECO:0000313" key="4">
    <source>
        <dbReference type="Proteomes" id="UP000595662"/>
    </source>
</evidence>
<proteinExistence type="predicted"/>